<dbReference type="FunFam" id="2.60.120.10:FF:000032">
    <property type="entry name" value="Mannose-1-phosphate guanylyltransferase/mannose-6-phosphate isomerase"/>
    <property type="match status" value="1"/>
</dbReference>
<dbReference type="SUPFAM" id="SSF51182">
    <property type="entry name" value="RmlC-like cupins"/>
    <property type="match status" value="1"/>
</dbReference>
<dbReference type="FunFam" id="3.90.550.10:FF:000046">
    <property type="entry name" value="Mannose-1-phosphate guanylyltransferase (GDP)"/>
    <property type="match status" value="1"/>
</dbReference>
<dbReference type="PANTHER" id="PTHR46390">
    <property type="entry name" value="MANNOSE-1-PHOSPHATE GUANYLYLTRANSFERASE"/>
    <property type="match status" value="1"/>
</dbReference>
<dbReference type="EMBL" id="JADZLT010000049">
    <property type="protein sequence ID" value="MBH0237646.1"/>
    <property type="molecule type" value="Genomic_DNA"/>
</dbReference>
<feature type="domain" description="Nucleotidyl transferase" evidence="9">
    <location>
        <begin position="17"/>
        <end position="298"/>
    </location>
</feature>
<evidence type="ECO:0000256" key="3">
    <source>
        <dbReference type="ARBA" id="ARBA00022679"/>
    </source>
</evidence>
<evidence type="ECO:0000256" key="8">
    <source>
        <dbReference type="RuleBase" id="RU004190"/>
    </source>
</evidence>
<organism evidence="12 13">
    <name type="scientific">Methylobrevis albus</name>
    <dbReference type="NCBI Taxonomy" id="2793297"/>
    <lineage>
        <taxon>Bacteria</taxon>
        <taxon>Pseudomonadati</taxon>
        <taxon>Pseudomonadota</taxon>
        <taxon>Alphaproteobacteria</taxon>
        <taxon>Hyphomicrobiales</taxon>
        <taxon>Pleomorphomonadaceae</taxon>
        <taxon>Methylobrevis</taxon>
    </lineage>
</organism>
<feature type="domain" description="Mannose-6-phosphate isomerase type II C-terminal" evidence="10">
    <location>
        <begin position="363"/>
        <end position="477"/>
    </location>
</feature>
<evidence type="ECO:0000259" key="9">
    <source>
        <dbReference type="Pfam" id="PF00483"/>
    </source>
</evidence>
<keyword evidence="5" id="KW-0547">Nucleotide-binding</keyword>
<dbReference type="GO" id="GO:0004475">
    <property type="term" value="F:mannose-1-phosphate guanylyltransferase (GTP) activity"/>
    <property type="evidence" value="ECO:0007669"/>
    <property type="project" value="UniProtKB-EC"/>
</dbReference>
<dbReference type="InterPro" id="IPR054566">
    <property type="entry name" value="ManC/GMP-like_b-helix"/>
</dbReference>
<evidence type="ECO:0000259" key="10">
    <source>
        <dbReference type="Pfam" id="PF01050"/>
    </source>
</evidence>
<reference evidence="12" key="1">
    <citation type="submission" date="2020-12" db="EMBL/GenBank/DDBJ databases">
        <title>Methylobrevis albus sp. nov., isolated from fresh water lack sediment.</title>
        <authorList>
            <person name="Zou Q."/>
        </authorList>
    </citation>
    <scope>NUCLEOTIDE SEQUENCE</scope>
    <source>
        <strain evidence="12">L22</strain>
    </source>
</reference>
<dbReference type="Pfam" id="PF00483">
    <property type="entry name" value="NTP_transferase"/>
    <property type="match status" value="1"/>
</dbReference>
<dbReference type="GO" id="GO:0005525">
    <property type="term" value="F:GTP binding"/>
    <property type="evidence" value="ECO:0007669"/>
    <property type="project" value="UniProtKB-KW"/>
</dbReference>
<dbReference type="PANTHER" id="PTHR46390:SF1">
    <property type="entry name" value="MANNOSE-1-PHOSPHATE GUANYLYLTRANSFERASE"/>
    <property type="match status" value="1"/>
</dbReference>
<dbReference type="InterPro" id="IPR029044">
    <property type="entry name" value="Nucleotide-diphossugar_trans"/>
</dbReference>
<dbReference type="Proteomes" id="UP000631694">
    <property type="component" value="Unassembled WGS sequence"/>
</dbReference>
<dbReference type="SUPFAM" id="SSF53448">
    <property type="entry name" value="Nucleotide-diphospho-sugar transferases"/>
    <property type="match status" value="1"/>
</dbReference>
<dbReference type="RefSeq" id="WP_197310734.1">
    <property type="nucleotide sequence ID" value="NZ_JADZLT010000049.1"/>
</dbReference>
<protein>
    <recommendedName>
        <fullName evidence="2">mannose-1-phosphate guanylyltransferase</fullName>
        <ecNumber evidence="2">2.7.7.13</ecNumber>
    </recommendedName>
</protein>
<keyword evidence="6" id="KW-0342">GTP-binding</keyword>
<dbReference type="Pfam" id="PF22640">
    <property type="entry name" value="ManC_GMP_beta-helix"/>
    <property type="match status" value="1"/>
</dbReference>
<dbReference type="InterPro" id="IPR011051">
    <property type="entry name" value="RmlC_Cupin_sf"/>
</dbReference>
<comment type="caution">
    <text evidence="12">The sequence shown here is derived from an EMBL/GenBank/DDBJ whole genome shotgun (WGS) entry which is preliminary data.</text>
</comment>
<dbReference type="AlphaFoldDB" id="A0A931I1Q4"/>
<proteinExistence type="inferred from homology"/>
<dbReference type="GO" id="GO:0016853">
    <property type="term" value="F:isomerase activity"/>
    <property type="evidence" value="ECO:0007669"/>
    <property type="project" value="UniProtKB-KW"/>
</dbReference>
<dbReference type="InterPro" id="IPR051161">
    <property type="entry name" value="Mannose-6P_isomerase_type2"/>
</dbReference>
<dbReference type="GO" id="GO:0009298">
    <property type="term" value="P:GDP-mannose biosynthetic process"/>
    <property type="evidence" value="ECO:0007669"/>
    <property type="project" value="TreeGrafter"/>
</dbReference>
<evidence type="ECO:0000313" key="12">
    <source>
        <dbReference type="EMBL" id="MBH0237646.1"/>
    </source>
</evidence>
<dbReference type="InterPro" id="IPR049577">
    <property type="entry name" value="GMPP_N"/>
</dbReference>
<sequence length="482" mass="51774">MTAGQETAVAADARILPVLLAGGSGTRLWPVSRDAMPKQFQPLVGPLSSFQQTVQRVADPALFADPLVITNEAFRFFVRKQVADLGAAASIVLEPERRDSAAAVAIAAVLAERQAPGTLVLALAADHIVLDTDLFAEAVRLGARAAIEGAIVVFGLTPTEPRSSFGYIKPGEAYAGTDDLHAVERFVEKPDRATALGYMRDGYLWNSGNFLFRSDAMIAEFARSAPDILAAAEAAVDAATTDLGFLRLDRAAFAAAPSTSIDYAVIEKAAKIAVVTGRFRWSDIGSWDAIWEVSERDAEGNALHGHGAFVGSRDCLIHSEETLTTVVGLEGIAVVATSDAVMVVPRERAQLVKDAVAQLKAAGRGEAAQHRHSFRPWGRYDDIVTGDRFRVRHITVDPGGVLSLQKHLHRAEHWVVVSGTAEVTVGDDVRLVAENESLYIPVGTIHRLANPGRIPLELIEVQTGSHLSEDDVIRLGDIYSRV</sequence>
<comment type="similarity">
    <text evidence="1 8">Belongs to the mannose-6-phosphate isomerase type 2 family.</text>
</comment>
<evidence type="ECO:0000313" key="13">
    <source>
        <dbReference type="Proteomes" id="UP000631694"/>
    </source>
</evidence>
<dbReference type="GO" id="GO:0000271">
    <property type="term" value="P:polysaccharide biosynthetic process"/>
    <property type="evidence" value="ECO:0007669"/>
    <property type="project" value="InterPro"/>
</dbReference>
<evidence type="ECO:0000256" key="4">
    <source>
        <dbReference type="ARBA" id="ARBA00022695"/>
    </source>
</evidence>
<keyword evidence="12" id="KW-0413">Isomerase</keyword>
<dbReference type="Pfam" id="PF01050">
    <property type="entry name" value="MannoseP_isomer"/>
    <property type="match status" value="1"/>
</dbReference>
<gene>
    <name evidence="12" type="ORF">I5731_07435</name>
</gene>
<evidence type="ECO:0000256" key="7">
    <source>
        <dbReference type="ARBA" id="ARBA00047343"/>
    </source>
</evidence>
<dbReference type="EC" id="2.7.7.13" evidence="2"/>
<comment type="catalytic activity">
    <reaction evidence="7">
        <text>alpha-D-mannose 1-phosphate + GTP + H(+) = GDP-alpha-D-mannose + diphosphate</text>
        <dbReference type="Rhea" id="RHEA:15229"/>
        <dbReference type="ChEBI" id="CHEBI:15378"/>
        <dbReference type="ChEBI" id="CHEBI:33019"/>
        <dbReference type="ChEBI" id="CHEBI:37565"/>
        <dbReference type="ChEBI" id="CHEBI:57527"/>
        <dbReference type="ChEBI" id="CHEBI:58409"/>
        <dbReference type="EC" id="2.7.7.13"/>
    </reaction>
</comment>
<dbReference type="Gene3D" id="2.60.120.10">
    <property type="entry name" value="Jelly Rolls"/>
    <property type="match status" value="1"/>
</dbReference>
<evidence type="ECO:0000259" key="11">
    <source>
        <dbReference type="Pfam" id="PF22640"/>
    </source>
</evidence>
<dbReference type="CDD" id="cd02509">
    <property type="entry name" value="GDP-M1P_Guanylyltransferase"/>
    <property type="match status" value="1"/>
</dbReference>
<name>A0A931I1Q4_9HYPH</name>
<feature type="domain" description="MannoseP isomerase/GMP-like beta-helix" evidence="11">
    <location>
        <begin position="310"/>
        <end position="359"/>
    </location>
</feature>
<dbReference type="InterPro" id="IPR014710">
    <property type="entry name" value="RmlC-like_jellyroll"/>
</dbReference>
<dbReference type="Gene3D" id="3.90.550.10">
    <property type="entry name" value="Spore Coat Polysaccharide Biosynthesis Protein SpsA, Chain A"/>
    <property type="match status" value="1"/>
</dbReference>
<dbReference type="InterPro" id="IPR001538">
    <property type="entry name" value="Man6P_isomerase-2_C"/>
</dbReference>
<evidence type="ECO:0000256" key="1">
    <source>
        <dbReference type="ARBA" id="ARBA00006115"/>
    </source>
</evidence>
<dbReference type="InterPro" id="IPR005835">
    <property type="entry name" value="NTP_transferase_dom"/>
</dbReference>
<keyword evidence="4 12" id="KW-0548">Nucleotidyltransferase</keyword>
<keyword evidence="3 12" id="KW-0808">Transferase</keyword>
<dbReference type="NCBIfam" id="TIGR01479">
    <property type="entry name" value="GMP_PMI"/>
    <property type="match status" value="1"/>
</dbReference>
<keyword evidence="13" id="KW-1185">Reference proteome</keyword>
<evidence type="ECO:0000256" key="6">
    <source>
        <dbReference type="ARBA" id="ARBA00023134"/>
    </source>
</evidence>
<evidence type="ECO:0000256" key="5">
    <source>
        <dbReference type="ARBA" id="ARBA00022741"/>
    </source>
</evidence>
<evidence type="ECO:0000256" key="2">
    <source>
        <dbReference type="ARBA" id="ARBA00012387"/>
    </source>
</evidence>
<dbReference type="InterPro" id="IPR006375">
    <property type="entry name" value="Man1P_GuaTrfase/Man6P_Isoase"/>
</dbReference>
<dbReference type="CDD" id="cd02213">
    <property type="entry name" value="cupin_PMI_typeII_C"/>
    <property type="match status" value="1"/>
</dbReference>
<accession>A0A931I1Q4</accession>